<dbReference type="SMART" id="SM00822">
    <property type="entry name" value="PKS_KR"/>
    <property type="match status" value="1"/>
</dbReference>
<dbReference type="PANTHER" id="PTHR44196">
    <property type="entry name" value="DEHYDROGENASE/REDUCTASE SDR FAMILY MEMBER 7B"/>
    <property type="match status" value="1"/>
</dbReference>
<evidence type="ECO:0000259" key="4">
    <source>
        <dbReference type="SMART" id="SM00822"/>
    </source>
</evidence>
<evidence type="ECO:0000313" key="6">
    <source>
        <dbReference type="Proteomes" id="UP001302429"/>
    </source>
</evidence>
<keyword evidence="2" id="KW-0560">Oxidoreductase</keyword>
<name>A0AA97I150_9SPHN</name>
<sequence>MDFSGKTIWITGASSGIGEALARAFAAEGAKLILSGRRQDALDALAKELDTETTSITFDTTDWDALPGAVEKAVAWQGHVDILVNNAGISQRSLAVDTAPHVYEKILDTDLLAPIWLTQLLLPHMVKHGSGHMVAISSVAGRAGIPLRTAYCAAKHGIIGYSDALRAETSQAHNIGVTTVLPGSVQTDVARNALTGDGARHEASDDSIENGLTPEECVRQILEGMKNGVPEIVVAQDMERGVAEMRHNNPEMLFQMTAAMGAKLAGESEG</sequence>
<organism evidence="5 6">
    <name type="scientific">Alterisphingorhabdus coralli</name>
    <dbReference type="NCBI Taxonomy" id="3071408"/>
    <lineage>
        <taxon>Bacteria</taxon>
        <taxon>Pseudomonadati</taxon>
        <taxon>Pseudomonadota</taxon>
        <taxon>Alphaproteobacteria</taxon>
        <taxon>Sphingomonadales</taxon>
        <taxon>Sphingomonadaceae</taxon>
        <taxon>Alterisphingorhabdus (ex Yan et al. 2024)</taxon>
    </lineage>
</organism>
<evidence type="ECO:0000256" key="2">
    <source>
        <dbReference type="ARBA" id="ARBA00023002"/>
    </source>
</evidence>
<dbReference type="InterPro" id="IPR057326">
    <property type="entry name" value="KR_dom"/>
</dbReference>
<dbReference type="Pfam" id="PF00106">
    <property type="entry name" value="adh_short"/>
    <property type="match status" value="1"/>
</dbReference>
<comment type="similarity">
    <text evidence="1 3">Belongs to the short-chain dehydrogenases/reductases (SDR) family.</text>
</comment>
<dbReference type="EMBL" id="CP136594">
    <property type="protein sequence ID" value="WOE74910.1"/>
    <property type="molecule type" value="Genomic_DNA"/>
</dbReference>
<keyword evidence="6" id="KW-1185">Reference proteome</keyword>
<dbReference type="InterPro" id="IPR036291">
    <property type="entry name" value="NAD(P)-bd_dom_sf"/>
</dbReference>
<evidence type="ECO:0000256" key="3">
    <source>
        <dbReference type="RuleBase" id="RU000363"/>
    </source>
</evidence>
<dbReference type="AlphaFoldDB" id="A0AA97I150"/>
<reference evidence="5 6" key="1">
    <citation type="submission" date="2023-10" db="EMBL/GenBank/DDBJ databases">
        <title>Complete genome sequence of a Sphingomonadaceae bacterium.</title>
        <authorList>
            <person name="Yan C."/>
        </authorList>
    </citation>
    <scope>NUCLEOTIDE SEQUENCE [LARGE SCALE GENOMIC DNA]</scope>
    <source>
        <strain evidence="5 6">SCSIO 66989</strain>
    </source>
</reference>
<dbReference type="PANTHER" id="PTHR44196:SF1">
    <property type="entry name" value="DEHYDROGENASE_REDUCTASE SDR FAMILY MEMBER 7B"/>
    <property type="match status" value="1"/>
</dbReference>
<proteinExistence type="inferred from homology"/>
<dbReference type="GO" id="GO:0016491">
    <property type="term" value="F:oxidoreductase activity"/>
    <property type="evidence" value="ECO:0007669"/>
    <property type="project" value="UniProtKB-KW"/>
</dbReference>
<evidence type="ECO:0000256" key="1">
    <source>
        <dbReference type="ARBA" id="ARBA00006484"/>
    </source>
</evidence>
<dbReference type="SUPFAM" id="SSF51735">
    <property type="entry name" value="NAD(P)-binding Rossmann-fold domains"/>
    <property type="match status" value="1"/>
</dbReference>
<dbReference type="InterPro" id="IPR020904">
    <property type="entry name" value="Sc_DH/Rdtase_CS"/>
</dbReference>
<dbReference type="Gene3D" id="3.40.50.720">
    <property type="entry name" value="NAD(P)-binding Rossmann-like Domain"/>
    <property type="match status" value="1"/>
</dbReference>
<dbReference type="Proteomes" id="UP001302429">
    <property type="component" value="Chromosome"/>
</dbReference>
<protein>
    <submittedName>
        <fullName evidence="5">SDR family NAD(P)-dependent oxidoreductase</fullName>
    </submittedName>
</protein>
<dbReference type="GO" id="GO:0016020">
    <property type="term" value="C:membrane"/>
    <property type="evidence" value="ECO:0007669"/>
    <property type="project" value="TreeGrafter"/>
</dbReference>
<dbReference type="PROSITE" id="PS00061">
    <property type="entry name" value="ADH_SHORT"/>
    <property type="match status" value="1"/>
</dbReference>
<dbReference type="KEGG" id="acoa:RB602_13885"/>
<accession>A0AA97I150</accession>
<dbReference type="PRINTS" id="PR00080">
    <property type="entry name" value="SDRFAMILY"/>
</dbReference>
<feature type="domain" description="Ketoreductase" evidence="4">
    <location>
        <begin position="6"/>
        <end position="188"/>
    </location>
</feature>
<dbReference type="PRINTS" id="PR00081">
    <property type="entry name" value="GDHRDH"/>
</dbReference>
<evidence type="ECO:0000313" key="5">
    <source>
        <dbReference type="EMBL" id="WOE74910.1"/>
    </source>
</evidence>
<dbReference type="RefSeq" id="WP_317081348.1">
    <property type="nucleotide sequence ID" value="NZ_CP136594.1"/>
</dbReference>
<dbReference type="InterPro" id="IPR002347">
    <property type="entry name" value="SDR_fam"/>
</dbReference>
<gene>
    <name evidence="5" type="ORF">RB602_13885</name>
</gene>